<evidence type="ECO:0008006" key="3">
    <source>
        <dbReference type="Google" id="ProtNLM"/>
    </source>
</evidence>
<protein>
    <recommendedName>
        <fullName evidence="3">Polyketide cyclase</fullName>
    </recommendedName>
</protein>
<keyword evidence="2" id="KW-1185">Reference proteome</keyword>
<organism evidence="1 2">
    <name type="scientific">Actinoalloteichus fjordicus</name>
    <dbReference type="NCBI Taxonomy" id="1612552"/>
    <lineage>
        <taxon>Bacteria</taxon>
        <taxon>Bacillati</taxon>
        <taxon>Actinomycetota</taxon>
        <taxon>Actinomycetes</taxon>
        <taxon>Pseudonocardiales</taxon>
        <taxon>Pseudonocardiaceae</taxon>
        <taxon>Actinoalloteichus</taxon>
    </lineage>
</organism>
<sequence>MARTMRRRRLLITGSALTVALAAAAWFLTPPLSPPSYRGERPELQEDGYVSRTHSVFVDATPAAVHAWVNDPAITLEDLVDFDEGEPAVIGTTPLAGSEETGQRAGFRRRVEFEDGHYLAEEMLVDTEERFQYMVWGFTRPAQRIAVRHGVAEFTYLPEGDGTRVNWTYSLLPTAGVLRSSVESFLDSTMDPMMTATLEGIRQGVESESAS</sequence>
<gene>
    <name evidence="1" type="ORF">UA74_05410</name>
</gene>
<dbReference type="EMBL" id="CP016076">
    <property type="protein sequence ID" value="APU13158.1"/>
    <property type="molecule type" value="Genomic_DNA"/>
</dbReference>
<evidence type="ECO:0000313" key="2">
    <source>
        <dbReference type="Proteomes" id="UP000185511"/>
    </source>
</evidence>
<dbReference type="AlphaFoldDB" id="A0AAC9L850"/>
<dbReference type="PROSITE" id="PS51318">
    <property type="entry name" value="TAT"/>
    <property type="match status" value="1"/>
</dbReference>
<dbReference type="RefSeq" id="WP_083682947.1">
    <property type="nucleotide sequence ID" value="NZ_CP016076.1"/>
</dbReference>
<dbReference type="Gene3D" id="3.30.530.20">
    <property type="match status" value="1"/>
</dbReference>
<reference evidence="2" key="1">
    <citation type="submission" date="2016-06" db="EMBL/GenBank/DDBJ databases">
        <title>Complete genome sequence of Actinoalloteichus fjordicus DSM 46855 (=ADI127-17), type strain of the new species Actinoalloteichus fjordicus.</title>
        <authorList>
            <person name="Ruckert C."/>
            <person name="Nouioui I."/>
            <person name="Willmese J."/>
            <person name="van Wezel G."/>
            <person name="Klenk H.-P."/>
            <person name="Kalinowski J."/>
            <person name="Zotchev S.B."/>
        </authorList>
    </citation>
    <scope>NUCLEOTIDE SEQUENCE [LARGE SCALE GENOMIC DNA]</scope>
    <source>
        <strain evidence="2">ADI127-7</strain>
    </source>
</reference>
<proteinExistence type="predicted"/>
<name>A0AAC9L850_9PSEU</name>
<dbReference type="SUPFAM" id="SSF55961">
    <property type="entry name" value="Bet v1-like"/>
    <property type="match status" value="1"/>
</dbReference>
<dbReference type="InterPro" id="IPR019587">
    <property type="entry name" value="Polyketide_cyclase/dehydratase"/>
</dbReference>
<dbReference type="InterPro" id="IPR006311">
    <property type="entry name" value="TAT_signal"/>
</dbReference>
<dbReference type="KEGG" id="acad:UA74_05410"/>
<dbReference type="Proteomes" id="UP000185511">
    <property type="component" value="Chromosome"/>
</dbReference>
<dbReference type="InterPro" id="IPR023393">
    <property type="entry name" value="START-like_dom_sf"/>
</dbReference>
<accession>A0AAC9L850</accession>
<evidence type="ECO:0000313" key="1">
    <source>
        <dbReference type="EMBL" id="APU13158.1"/>
    </source>
</evidence>
<dbReference type="Pfam" id="PF10604">
    <property type="entry name" value="Polyketide_cyc2"/>
    <property type="match status" value="1"/>
</dbReference>